<dbReference type="Pfam" id="PF00563">
    <property type="entry name" value="EAL"/>
    <property type="match status" value="1"/>
</dbReference>
<dbReference type="PROSITE" id="PS50883">
    <property type="entry name" value="EAL"/>
    <property type="match status" value="1"/>
</dbReference>
<dbReference type="Gene3D" id="3.20.20.450">
    <property type="entry name" value="EAL domain"/>
    <property type="match status" value="1"/>
</dbReference>
<dbReference type="SUPFAM" id="SSF55073">
    <property type="entry name" value="Nucleotide cyclase"/>
    <property type="match status" value="1"/>
</dbReference>
<dbReference type="Gene3D" id="3.30.450.40">
    <property type="match status" value="1"/>
</dbReference>
<dbReference type="InterPro" id="IPR001633">
    <property type="entry name" value="EAL_dom"/>
</dbReference>
<dbReference type="CDD" id="cd01949">
    <property type="entry name" value="GGDEF"/>
    <property type="match status" value="1"/>
</dbReference>
<dbReference type="SMART" id="SM00052">
    <property type="entry name" value="EAL"/>
    <property type="match status" value="1"/>
</dbReference>
<proteinExistence type="predicted"/>
<dbReference type="CDD" id="cd01948">
    <property type="entry name" value="EAL"/>
    <property type="match status" value="1"/>
</dbReference>
<reference evidence="3 4" key="1">
    <citation type="submission" date="2018-11" db="EMBL/GenBank/DDBJ databases">
        <title>Saccharopolyspora rhizosphaerae sp. nov., an actinomycete isolated from rhizosphere soil in Thailand.</title>
        <authorList>
            <person name="Intra B."/>
            <person name="Euanorasetr J."/>
            <person name="Take A."/>
            <person name="Inahashi Y."/>
            <person name="Mori M."/>
            <person name="Panbangred W."/>
            <person name="Matsumoto A."/>
        </authorList>
    </citation>
    <scope>NUCLEOTIDE SEQUENCE [LARGE SCALE GENOMIC DNA]</scope>
    <source>
        <strain evidence="3 4">H219</strain>
    </source>
</reference>
<dbReference type="InterPro" id="IPR003018">
    <property type="entry name" value="GAF"/>
</dbReference>
<evidence type="ECO:0000259" key="1">
    <source>
        <dbReference type="PROSITE" id="PS50883"/>
    </source>
</evidence>
<dbReference type="InterPro" id="IPR043128">
    <property type="entry name" value="Rev_trsase/Diguanyl_cyclase"/>
</dbReference>
<dbReference type="Pfam" id="PF00990">
    <property type="entry name" value="GGDEF"/>
    <property type="match status" value="1"/>
</dbReference>
<dbReference type="Gene3D" id="3.30.70.270">
    <property type="match status" value="1"/>
</dbReference>
<dbReference type="PROSITE" id="PS50887">
    <property type="entry name" value="GGDEF"/>
    <property type="match status" value="1"/>
</dbReference>
<dbReference type="Proteomes" id="UP000274515">
    <property type="component" value="Unassembled WGS sequence"/>
</dbReference>
<dbReference type="Pfam" id="PF13185">
    <property type="entry name" value="GAF_2"/>
    <property type="match status" value="1"/>
</dbReference>
<dbReference type="PANTHER" id="PTHR44757:SF2">
    <property type="entry name" value="BIOFILM ARCHITECTURE MAINTENANCE PROTEIN MBAA"/>
    <property type="match status" value="1"/>
</dbReference>
<protein>
    <submittedName>
        <fullName evidence="3">EAL domain-containing protein</fullName>
    </submittedName>
</protein>
<dbReference type="InterPro" id="IPR052155">
    <property type="entry name" value="Biofilm_reg_signaling"/>
</dbReference>
<name>A0A3R8QEV0_9PSEU</name>
<evidence type="ECO:0000313" key="4">
    <source>
        <dbReference type="Proteomes" id="UP000274515"/>
    </source>
</evidence>
<dbReference type="InterPro" id="IPR029016">
    <property type="entry name" value="GAF-like_dom_sf"/>
</dbReference>
<dbReference type="NCBIfam" id="TIGR00254">
    <property type="entry name" value="GGDEF"/>
    <property type="match status" value="1"/>
</dbReference>
<dbReference type="SMART" id="SM00267">
    <property type="entry name" value="GGDEF"/>
    <property type="match status" value="1"/>
</dbReference>
<dbReference type="SMART" id="SM00065">
    <property type="entry name" value="GAF"/>
    <property type="match status" value="1"/>
</dbReference>
<organism evidence="3 4">
    <name type="scientific">Saccharopolyspora rhizosphaerae</name>
    <dbReference type="NCBI Taxonomy" id="2492662"/>
    <lineage>
        <taxon>Bacteria</taxon>
        <taxon>Bacillati</taxon>
        <taxon>Actinomycetota</taxon>
        <taxon>Actinomycetes</taxon>
        <taxon>Pseudonocardiales</taxon>
        <taxon>Pseudonocardiaceae</taxon>
        <taxon>Saccharopolyspora</taxon>
    </lineage>
</organism>
<feature type="domain" description="GGDEF" evidence="2">
    <location>
        <begin position="218"/>
        <end position="352"/>
    </location>
</feature>
<gene>
    <name evidence="3" type="ORF">EIL87_04285</name>
</gene>
<evidence type="ECO:0000259" key="2">
    <source>
        <dbReference type="PROSITE" id="PS50887"/>
    </source>
</evidence>
<keyword evidence="4" id="KW-1185">Reference proteome</keyword>
<dbReference type="SUPFAM" id="SSF55781">
    <property type="entry name" value="GAF domain-like"/>
    <property type="match status" value="1"/>
</dbReference>
<comment type="caution">
    <text evidence="3">The sequence shown here is derived from an EMBL/GenBank/DDBJ whole genome shotgun (WGS) entry which is preliminary data.</text>
</comment>
<dbReference type="EMBL" id="RSAA01000004">
    <property type="protein sequence ID" value="RRO19333.1"/>
    <property type="molecule type" value="Genomic_DNA"/>
</dbReference>
<evidence type="ECO:0000313" key="3">
    <source>
        <dbReference type="EMBL" id="RRO19333.1"/>
    </source>
</evidence>
<dbReference type="AlphaFoldDB" id="A0A3R8QEV0"/>
<accession>A0A3R8QEV0</accession>
<sequence>MAPPAQAPWELSDLGLLQRIVLTGSIEDVAKAIVDEAAGGAGGDLSCGLTLPRRPDGQLLVASSDGLAQRLDRLQQSQRDGPCVWALSTGHTVEVETVNDRLRWPLFAEQSREAGVPVTLSVPLNAATGTVGALNLDRKEPWSEAERERAYRFAEHVASTVALAQRLAPLNDALAEDESAELVSQLREQVAHDELTGLLNRRGLGDVLTELLDNGLRENVAVLFCDLDNFKRINDGLGHDAGDELLHTLARRLRGGLPAGCVPARLSGDEFVVLCPDVNAVGGLEALTDQVGELLRITMPLRPQGMVEVSASIGACTVSGPETTVKDLFRYADAAMYATKERGPGSVSVADASLIAEVDAHLGLESDLRRALEDEDLVLHYQPIVDRGGVILMAEALLRWPHPEHGMLSPATILATAHRGNLVNRLDEYVLRRAASEAAAWSELAPNPPAVAVNLSVVPDDPRYSEHVVNVINRTGLEWSRLVLEITEIRLATLAEPARRAMLGLTSRGMRFALDDFGTGYSSLVHFERPPVSIIKLSGNFISDLAENPTHRGITTAVLAMVTSMGQVCIAEGVENPAQFQILANLGFSAFQGYLFCRPVSLQELHTLLAGGPLPMP</sequence>
<dbReference type="RefSeq" id="WP_125088829.1">
    <property type="nucleotide sequence ID" value="NZ_RSAA01000004.1"/>
</dbReference>
<dbReference type="OrthoDB" id="23692at2"/>
<dbReference type="InterPro" id="IPR029787">
    <property type="entry name" value="Nucleotide_cyclase"/>
</dbReference>
<dbReference type="InterPro" id="IPR000160">
    <property type="entry name" value="GGDEF_dom"/>
</dbReference>
<dbReference type="PANTHER" id="PTHR44757">
    <property type="entry name" value="DIGUANYLATE CYCLASE DGCP"/>
    <property type="match status" value="1"/>
</dbReference>
<dbReference type="SUPFAM" id="SSF141868">
    <property type="entry name" value="EAL domain-like"/>
    <property type="match status" value="1"/>
</dbReference>
<feature type="domain" description="EAL" evidence="1">
    <location>
        <begin position="361"/>
        <end position="613"/>
    </location>
</feature>
<dbReference type="InterPro" id="IPR035919">
    <property type="entry name" value="EAL_sf"/>
</dbReference>